<comment type="caution">
    <text evidence="1">The sequence shown here is derived from an EMBL/GenBank/DDBJ whole genome shotgun (WGS) entry which is preliminary data.</text>
</comment>
<protein>
    <submittedName>
        <fullName evidence="1">Uncharacterized protein</fullName>
    </submittedName>
</protein>
<proteinExistence type="predicted"/>
<organism evidence="1 2">
    <name type="scientific">Dendrobium chrysotoxum</name>
    <name type="common">Orchid</name>
    <dbReference type="NCBI Taxonomy" id="161865"/>
    <lineage>
        <taxon>Eukaryota</taxon>
        <taxon>Viridiplantae</taxon>
        <taxon>Streptophyta</taxon>
        <taxon>Embryophyta</taxon>
        <taxon>Tracheophyta</taxon>
        <taxon>Spermatophyta</taxon>
        <taxon>Magnoliopsida</taxon>
        <taxon>Liliopsida</taxon>
        <taxon>Asparagales</taxon>
        <taxon>Orchidaceae</taxon>
        <taxon>Epidendroideae</taxon>
        <taxon>Malaxideae</taxon>
        <taxon>Dendrobiinae</taxon>
        <taxon>Dendrobium</taxon>
    </lineage>
</organism>
<dbReference type="EMBL" id="JAGFBR010000014">
    <property type="protein sequence ID" value="KAH0455541.1"/>
    <property type="molecule type" value="Genomic_DNA"/>
</dbReference>
<reference evidence="1 2" key="1">
    <citation type="journal article" date="2021" name="Hortic Res">
        <title>Chromosome-scale assembly of the Dendrobium chrysotoxum genome enhances the understanding of orchid evolution.</title>
        <authorList>
            <person name="Zhang Y."/>
            <person name="Zhang G.Q."/>
            <person name="Zhang D."/>
            <person name="Liu X.D."/>
            <person name="Xu X.Y."/>
            <person name="Sun W.H."/>
            <person name="Yu X."/>
            <person name="Zhu X."/>
            <person name="Wang Z.W."/>
            <person name="Zhao X."/>
            <person name="Zhong W.Y."/>
            <person name="Chen H."/>
            <person name="Yin W.L."/>
            <person name="Huang T."/>
            <person name="Niu S.C."/>
            <person name="Liu Z.J."/>
        </authorList>
    </citation>
    <scope>NUCLEOTIDE SEQUENCE [LARGE SCALE GENOMIC DNA]</scope>
    <source>
        <strain evidence="1">Lindl</strain>
    </source>
</reference>
<gene>
    <name evidence="1" type="ORF">IEQ34_015573</name>
</gene>
<name>A0AAV7GHI3_DENCH</name>
<sequence length="143" mass="16592">MKKISGKDEFKGYLVRLGSKIVMQYDAKFIALIRYVPQLINIVEEKCYRFFRGLRDEIQHPLVPLRIQEFFELVERAKLVENDLKVPAFRHNMSRKRSRDHMTKADNNKMLGNLFDSRRGPKIVVGSVPDVPNMAGSILDSIV</sequence>
<accession>A0AAV7GHI3</accession>
<keyword evidence="2" id="KW-1185">Reference proteome</keyword>
<evidence type="ECO:0000313" key="2">
    <source>
        <dbReference type="Proteomes" id="UP000775213"/>
    </source>
</evidence>
<dbReference type="Proteomes" id="UP000775213">
    <property type="component" value="Unassembled WGS sequence"/>
</dbReference>
<dbReference type="AlphaFoldDB" id="A0AAV7GHI3"/>
<evidence type="ECO:0000313" key="1">
    <source>
        <dbReference type="EMBL" id="KAH0455541.1"/>
    </source>
</evidence>